<dbReference type="InterPro" id="IPR002591">
    <property type="entry name" value="Phosphodiest/P_Trfase"/>
</dbReference>
<feature type="transmembrane region" description="Helical" evidence="2">
    <location>
        <begin position="110"/>
        <end position="132"/>
    </location>
</feature>
<dbReference type="Gene3D" id="3.40.720.10">
    <property type="entry name" value="Alkaline Phosphatase, subunit A"/>
    <property type="match status" value="1"/>
</dbReference>
<dbReference type="RefSeq" id="WP_311707098.1">
    <property type="nucleotide sequence ID" value="NZ_JAVREL010000017.1"/>
</dbReference>
<protein>
    <submittedName>
        <fullName evidence="3">Phage holin family protein</fullName>
    </submittedName>
</protein>
<evidence type="ECO:0000256" key="2">
    <source>
        <dbReference type="SAM" id="Phobius"/>
    </source>
</evidence>
<dbReference type="SUPFAM" id="SSF53649">
    <property type="entry name" value="Alkaline phosphatase-like"/>
    <property type="match status" value="1"/>
</dbReference>
<sequence length="692" mass="72307">MTAWRNGGAALLRVLAVWAVGTLTMVLLALVLPDFRLQSADGDSFTRVGVTAALGAGCFSLLNALVWPWLVRALLLVPALALGSLVFLLNGSLLWLALSATPDGRGTAGPGTAVVVAAVMSVTASATSTFLATRDPGAQSRRLRRLAGRRASAPARHSVTPGIVFLQLDGIGYDVLCEAIDGDRPVMPAVAALCGTSHRLTLWHTDWSSQTGAAQLAILHGSNEDVPAFRWYEKETGEVIVSNRPSSAAELQRRAVARSGVPGLLAHDGASRGNLFTGGAGQAALVLSVAARRRPGQRSRAGYFAYFADPANAARTAASFLAELVREVGQALRARLAGERPRVSRGGLYPLIRAFATVVQRDVVTAAVIGDVLTGRTSVYADLVAYDEVAHHSGPRGRDTRQVLARLDRCVDLIARATHHAPRPYHLVLLSDHGQSQGEPFAAAYGHSLEELVRIGCGRPVPRQPRRPETGAEARGAARVALHRPERPPEPPGAANGEGAAGGGPGGRTAPVVLGSGNLGLVSFPDLPGRASRQAIERRYPALLRTLAEHPGIGFLLVDDERHGPVVLGAGGAEHRLATGEITGHDPLTPFGPGAAAAVRRAAGFPHAADIMVNSSVDPRTGAVHAFEDQIGCHGGLGGEQTRAFLMSPLALSAPAGELAGAEAVHEELRRWQREAMAQPAQRAGAPAPAAP</sequence>
<feature type="transmembrane region" description="Helical" evidence="2">
    <location>
        <begin position="44"/>
        <end position="66"/>
    </location>
</feature>
<name>A0ABU2MWD3_9ACTN</name>
<feature type="transmembrane region" description="Helical" evidence="2">
    <location>
        <begin position="73"/>
        <end position="98"/>
    </location>
</feature>
<feature type="region of interest" description="Disordered" evidence="1">
    <location>
        <begin position="458"/>
        <end position="512"/>
    </location>
</feature>
<dbReference type="Proteomes" id="UP001183246">
    <property type="component" value="Unassembled WGS sequence"/>
</dbReference>
<keyword evidence="2" id="KW-1133">Transmembrane helix</keyword>
<dbReference type="InterPro" id="IPR007165">
    <property type="entry name" value="Phage_holin_4_2"/>
</dbReference>
<keyword evidence="2" id="KW-0472">Membrane</keyword>
<keyword evidence="4" id="KW-1185">Reference proteome</keyword>
<evidence type="ECO:0000313" key="3">
    <source>
        <dbReference type="EMBL" id="MDT0345963.1"/>
    </source>
</evidence>
<dbReference type="Pfam" id="PF01663">
    <property type="entry name" value="Phosphodiest"/>
    <property type="match status" value="1"/>
</dbReference>
<feature type="transmembrane region" description="Helical" evidence="2">
    <location>
        <begin position="12"/>
        <end position="32"/>
    </location>
</feature>
<dbReference type="Pfam" id="PF04020">
    <property type="entry name" value="Phage_holin_4_2"/>
    <property type="match status" value="1"/>
</dbReference>
<evidence type="ECO:0000256" key="1">
    <source>
        <dbReference type="SAM" id="MobiDB-lite"/>
    </source>
</evidence>
<proteinExistence type="predicted"/>
<dbReference type="EMBL" id="JAVREL010000017">
    <property type="protein sequence ID" value="MDT0345963.1"/>
    <property type="molecule type" value="Genomic_DNA"/>
</dbReference>
<accession>A0ABU2MWD3</accession>
<reference evidence="4" key="1">
    <citation type="submission" date="2023-07" db="EMBL/GenBank/DDBJ databases">
        <title>30 novel species of actinomycetes from the DSMZ collection.</title>
        <authorList>
            <person name="Nouioui I."/>
        </authorList>
    </citation>
    <scope>NUCLEOTIDE SEQUENCE [LARGE SCALE GENOMIC DNA]</scope>
    <source>
        <strain evidence="4">DSM 44938</strain>
    </source>
</reference>
<evidence type="ECO:0000313" key="4">
    <source>
        <dbReference type="Proteomes" id="UP001183246"/>
    </source>
</evidence>
<comment type="caution">
    <text evidence="3">The sequence shown here is derived from an EMBL/GenBank/DDBJ whole genome shotgun (WGS) entry which is preliminary data.</text>
</comment>
<organism evidence="3 4">
    <name type="scientific">Streptomyces litchfieldiae</name>
    <dbReference type="NCBI Taxonomy" id="3075543"/>
    <lineage>
        <taxon>Bacteria</taxon>
        <taxon>Bacillati</taxon>
        <taxon>Actinomycetota</taxon>
        <taxon>Actinomycetes</taxon>
        <taxon>Kitasatosporales</taxon>
        <taxon>Streptomycetaceae</taxon>
        <taxon>Streptomyces</taxon>
    </lineage>
</organism>
<gene>
    <name evidence="3" type="ORF">RM590_25735</name>
</gene>
<dbReference type="InterPro" id="IPR017850">
    <property type="entry name" value="Alkaline_phosphatase_core_sf"/>
</dbReference>
<keyword evidence="2" id="KW-0812">Transmembrane</keyword>